<comment type="similarity">
    <text evidence="1">Belongs to the glycogen phosphorylase family.</text>
</comment>
<proteinExistence type="inferred from homology"/>
<organism evidence="3 4">
    <name type="scientific">Candidatus Curtissbacteria bacterium RIFCSPHIGHO2_12_FULL_38_9b</name>
    <dbReference type="NCBI Taxonomy" id="1797720"/>
    <lineage>
        <taxon>Bacteria</taxon>
        <taxon>Candidatus Curtissiibacteriota</taxon>
    </lineage>
</organism>
<keyword evidence="2" id="KW-0663">Pyridoxal phosphate</keyword>
<dbReference type="SUPFAM" id="SSF53756">
    <property type="entry name" value="UDP-Glycosyltransferase/glycogen phosphorylase"/>
    <property type="match status" value="1"/>
</dbReference>
<reference evidence="3 4" key="1">
    <citation type="journal article" date="2016" name="Nat. Commun.">
        <title>Thousands of microbial genomes shed light on interconnected biogeochemical processes in an aquifer system.</title>
        <authorList>
            <person name="Anantharaman K."/>
            <person name="Brown C.T."/>
            <person name="Hug L.A."/>
            <person name="Sharon I."/>
            <person name="Castelle C.J."/>
            <person name="Probst A.J."/>
            <person name="Thomas B.C."/>
            <person name="Singh A."/>
            <person name="Wilkins M.J."/>
            <person name="Karaoz U."/>
            <person name="Brodie E.L."/>
            <person name="Williams K.H."/>
            <person name="Hubbard S.S."/>
            <person name="Banfield J.F."/>
        </authorList>
    </citation>
    <scope>NUCLEOTIDE SEQUENCE [LARGE SCALE GENOMIC DNA]</scope>
</reference>
<sequence>MSVDRPITKVLEHAGAEFEKRKIQPNYLDLIGRTDLKEVLTPCTPWVSVSMEVAYDKIPFTGGMGILAGDIFLQAEKSSIPMVVLTLAYSSRISQKLEDFNQVDVFKKINPEDLGLELVGRTSIKVNNELVLLDICQKNVNKGSIIALYEEGLKDLYYGSNYSEHRLYQEVVLGFGGHRALKKLNLNPAGIHLNESSKVFSAIAILDEAVSSGMSLDQALDFTRAKVILTNHTLVPAAVSSFPRELFENYVFGNLENPQVTDWIISLIDREGGRLSLATLALETVGKVNGVSKAHAKTASKNFKRIDGASVDFTPVTNGIFLERWTDPRLYLLYKQVDIIDEYDLPDPDFGEKIEQLDSWQLRAIKREARNDLIQYLKRRVDQYGRPVQIPQDPKIAVWARRFADYKRPGMIFEDQRALADILEDGNIHLIIAGKAHPTDEPMKDKMRDILTLIDDNPVLRARVHFVQDYNEELARHLVAGADIWLNTPQVGQEACGTSPWKAIANLTRVISTRDGGMADIDPPAYLEIKGSSYQKEVESLYLGLEEAVLELSDQAKWAKKVKGQLRAYLSTISGARMLKDYLEFGFPKSIDSS</sequence>
<comment type="caution">
    <text evidence="3">The sequence shown here is derived from an EMBL/GenBank/DDBJ whole genome shotgun (WGS) entry which is preliminary data.</text>
</comment>
<dbReference type="GO" id="GO:0005975">
    <property type="term" value="P:carbohydrate metabolic process"/>
    <property type="evidence" value="ECO:0007669"/>
    <property type="project" value="InterPro"/>
</dbReference>
<evidence type="ECO:0000256" key="1">
    <source>
        <dbReference type="ARBA" id="ARBA00006047"/>
    </source>
</evidence>
<dbReference type="Pfam" id="PF00343">
    <property type="entry name" value="Phosphorylase"/>
    <property type="match status" value="1"/>
</dbReference>
<evidence type="ECO:0000313" key="4">
    <source>
        <dbReference type="Proteomes" id="UP000176666"/>
    </source>
</evidence>
<protein>
    <submittedName>
        <fullName evidence="3">Uncharacterized protein</fullName>
    </submittedName>
</protein>
<dbReference type="Proteomes" id="UP000176666">
    <property type="component" value="Unassembled WGS sequence"/>
</dbReference>
<evidence type="ECO:0000256" key="2">
    <source>
        <dbReference type="PIRSR" id="PIRSR000460-1"/>
    </source>
</evidence>
<dbReference type="GO" id="GO:0030170">
    <property type="term" value="F:pyridoxal phosphate binding"/>
    <property type="evidence" value="ECO:0007669"/>
    <property type="project" value="InterPro"/>
</dbReference>
<feature type="modified residue" description="N6-(pyridoxal phosphate)lysine" evidence="2">
    <location>
        <position position="502"/>
    </location>
</feature>
<dbReference type="EMBL" id="MFBJ01000016">
    <property type="protein sequence ID" value="OGD96809.1"/>
    <property type="molecule type" value="Genomic_DNA"/>
</dbReference>
<dbReference type="AlphaFoldDB" id="A0A1F5GYB5"/>
<dbReference type="PANTHER" id="PTHR42655">
    <property type="entry name" value="GLYCOGEN PHOSPHORYLASE"/>
    <property type="match status" value="1"/>
</dbReference>
<dbReference type="InterPro" id="IPR052182">
    <property type="entry name" value="Glycogen/Maltodextrin_Phosph"/>
</dbReference>
<dbReference type="InterPro" id="IPR000811">
    <property type="entry name" value="Glyco_trans_35"/>
</dbReference>
<dbReference type="PIRSF" id="PIRSF000460">
    <property type="entry name" value="Pprylas_GlgP"/>
    <property type="match status" value="1"/>
</dbReference>
<dbReference type="Gene3D" id="3.40.50.2000">
    <property type="entry name" value="Glycogen Phosphorylase B"/>
    <property type="match status" value="2"/>
</dbReference>
<name>A0A1F5GYB5_9BACT</name>
<dbReference type="NCBIfam" id="TIGR02094">
    <property type="entry name" value="more_P_ylases"/>
    <property type="match status" value="1"/>
</dbReference>
<dbReference type="PANTHER" id="PTHR42655:SF1">
    <property type="entry name" value="GLYCOGEN PHOSPHORYLASE"/>
    <property type="match status" value="1"/>
</dbReference>
<dbReference type="InterPro" id="IPR011834">
    <property type="entry name" value="Agluc_phsphrylas"/>
</dbReference>
<evidence type="ECO:0000313" key="3">
    <source>
        <dbReference type="EMBL" id="OGD96809.1"/>
    </source>
</evidence>
<gene>
    <name evidence="3" type="ORF">A3F02_00290</name>
</gene>
<accession>A0A1F5GYB5</accession>
<dbReference type="GO" id="GO:0008184">
    <property type="term" value="F:glycogen phosphorylase activity"/>
    <property type="evidence" value="ECO:0007669"/>
    <property type="project" value="InterPro"/>
</dbReference>